<keyword evidence="3" id="KW-0325">Glycoprotein</keyword>
<evidence type="ECO:0000256" key="4">
    <source>
        <dbReference type="SAM" id="SignalP"/>
    </source>
</evidence>
<dbReference type="InterPro" id="IPR002018">
    <property type="entry name" value="CarbesteraseB"/>
</dbReference>
<dbReference type="PANTHER" id="PTHR43903">
    <property type="entry name" value="NEUROLIGIN"/>
    <property type="match status" value="1"/>
</dbReference>
<feature type="chain" id="PRO_5019738351" evidence="4">
    <location>
        <begin position="18"/>
        <end position="177"/>
    </location>
</feature>
<organism evidence="6 7">
    <name type="scientific">Asbolus verrucosus</name>
    <name type="common">Desert ironclad beetle</name>
    <dbReference type="NCBI Taxonomy" id="1661398"/>
    <lineage>
        <taxon>Eukaryota</taxon>
        <taxon>Metazoa</taxon>
        <taxon>Ecdysozoa</taxon>
        <taxon>Arthropoda</taxon>
        <taxon>Hexapoda</taxon>
        <taxon>Insecta</taxon>
        <taxon>Pterygota</taxon>
        <taxon>Neoptera</taxon>
        <taxon>Endopterygota</taxon>
        <taxon>Coleoptera</taxon>
        <taxon>Polyphaga</taxon>
        <taxon>Cucujiformia</taxon>
        <taxon>Tenebrionidae</taxon>
        <taxon>Pimeliinae</taxon>
        <taxon>Asbolus</taxon>
    </lineage>
</organism>
<protein>
    <submittedName>
        <fullName evidence="6">COesterase domain containing protein</fullName>
    </submittedName>
</protein>
<dbReference type="STRING" id="1661398.A0A482VIL4"/>
<evidence type="ECO:0000256" key="2">
    <source>
        <dbReference type="ARBA" id="ARBA00022729"/>
    </source>
</evidence>
<sequence>MTYITKTLTIIITLCLCQRSLYTTANSYSFTNPYIREFTRNITLRQGSLQGIVVSSQFNRELPLVEQYKGIPYAAPPVGKLRFMPSNSAPSWFGTKFADEFGPVCPQKFPDTKTMTPERRDEFLKLHQFLQNQSEDCLYLNIYAPYQGKKYGRMNKAFLYNFSDSRILEVISWGLST</sequence>
<keyword evidence="2 4" id="KW-0732">Signal</keyword>
<evidence type="ECO:0000256" key="1">
    <source>
        <dbReference type="ARBA" id="ARBA00005964"/>
    </source>
</evidence>
<evidence type="ECO:0000313" key="6">
    <source>
        <dbReference type="EMBL" id="RZC32605.1"/>
    </source>
</evidence>
<dbReference type="AlphaFoldDB" id="A0A482VIL4"/>
<comment type="similarity">
    <text evidence="1">Belongs to the type-B carboxylesterase/lipase family.</text>
</comment>
<dbReference type="SUPFAM" id="SSF53474">
    <property type="entry name" value="alpha/beta-Hydrolases"/>
    <property type="match status" value="1"/>
</dbReference>
<keyword evidence="7" id="KW-1185">Reference proteome</keyword>
<feature type="signal peptide" evidence="4">
    <location>
        <begin position="1"/>
        <end position="17"/>
    </location>
</feature>
<dbReference type="Gene3D" id="3.40.50.1820">
    <property type="entry name" value="alpha/beta hydrolase"/>
    <property type="match status" value="1"/>
</dbReference>
<dbReference type="Proteomes" id="UP000292052">
    <property type="component" value="Unassembled WGS sequence"/>
</dbReference>
<gene>
    <name evidence="6" type="ORF">BDFB_006049</name>
</gene>
<evidence type="ECO:0000259" key="5">
    <source>
        <dbReference type="Pfam" id="PF00135"/>
    </source>
</evidence>
<comment type="caution">
    <text evidence="6">The sequence shown here is derived from an EMBL/GenBank/DDBJ whole genome shotgun (WGS) entry which is preliminary data.</text>
</comment>
<dbReference type="InterPro" id="IPR051093">
    <property type="entry name" value="Neuroligin/BSAL"/>
</dbReference>
<dbReference type="InterPro" id="IPR029058">
    <property type="entry name" value="AB_hydrolase_fold"/>
</dbReference>
<evidence type="ECO:0000256" key="3">
    <source>
        <dbReference type="ARBA" id="ARBA00023180"/>
    </source>
</evidence>
<feature type="domain" description="Carboxylesterase type B" evidence="5">
    <location>
        <begin position="41"/>
        <end position="150"/>
    </location>
</feature>
<evidence type="ECO:0000313" key="7">
    <source>
        <dbReference type="Proteomes" id="UP000292052"/>
    </source>
</evidence>
<proteinExistence type="inferred from homology"/>
<dbReference type="PROSITE" id="PS00941">
    <property type="entry name" value="CARBOXYLESTERASE_B_2"/>
    <property type="match status" value="1"/>
</dbReference>
<dbReference type="InterPro" id="IPR019819">
    <property type="entry name" value="Carboxylesterase_B_CS"/>
</dbReference>
<dbReference type="EMBL" id="QDEB01095911">
    <property type="protein sequence ID" value="RZC32605.1"/>
    <property type="molecule type" value="Genomic_DNA"/>
</dbReference>
<name>A0A482VIL4_ASBVE</name>
<dbReference type="OrthoDB" id="3200163at2759"/>
<dbReference type="Pfam" id="PF00135">
    <property type="entry name" value="COesterase"/>
    <property type="match status" value="1"/>
</dbReference>
<reference evidence="6 7" key="1">
    <citation type="submission" date="2017-03" db="EMBL/GenBank/DDBJ databases">
        <title>Genome of the blue death feigning beetle - Asbolus verrucosus.</title>
        <authorList>
            <person name="Rider S.D."/>
        </authorList>
    </citation>
    <scope>NUCLEOTIDE SEQUENCE [LARGE SCALE GENOMIC DNA]</scope>
    <source>
        <strain evidence="6">Butters</strain>
        <tissue evidence="6">Head and leg muscle</tissue>
    </source>
</reference>
<accession>A0A482VIL4</accession>